<dbReference type="CDD" id="cd18876">
    <property type="entry name" value="NUDIX_Hydrolase"/>
    <property type="match status" value="1"/>
</dbReference>
<dbReference type="PRINTS" id="PR00502">
    <property type="entry name" value="NUDIXFAMILY"/>
</dbReference>
<feature type="domain" description="Nudix hydrolase" evidence="6">
    <location>
        <begin position="7"/>
        <end position="141"/>
    </location>
</feature>
<comment type="cofactor">
    <cofactor evidence="1">
        <name>Mg(2+)</name>
        <dbReference type="ChEBI" id="CHEBI:18420"/>
    </cofactor>
</comment>
<keyword evidence="8" id="KW-1185">Reference proteome</keyword>
<sequence>MTHTPPPGHPITASVLITDPQDRVLIVHPAKPDAPWALPGGAVELGESPLDAARREVREELGLVLDVQTHDLFAVEWLQATRPGRRDRLAFVFAGPQLSPADHDRITLQYDEIDAWRWEPPTSALQLLHPRIAARIVGPLQHPRPTTYFETRPQERTP</sequence>
<protein>
    <submittedName>
        <fullName evidence="7">NUDIX hydrolase</fullName>
    </submittedName>
</protein>
<dbReference type="PROSITE" id="PS00893">
    <property type="entry name" value="NUDIX_BOX"/>
    <property type="match status" value="1"/>
</dbReference>
<dbReference type="SUPFAM" id="SSF55811">
    <property type="entry name" value="Nudix"/>
    <property type="match status" value="1"/>
</dbReference>
<keyword evidence="4" id="KW-0460">Magnesium</keyword>
<evidence type="ECO:0000256" key="2">
    <source>
        <dbReference type="ARBA" id="ARBA00005582"/>
    </source>
</evidence>
<comment type="similarity">
    <text evidence="2 5">Belongs to the Nudix hydrolase family.</text>
</comment>
<evidence type="ECO:0000256" key="1">
    <source>
        <dbReference type="ARBA" id="ARBA00001946"/>
    </source>
</evidence>
<dbReference type="PROSITE" id="PS51462">
    <property type="entry name" value="NUDIX"/>
    <property type="match status" value="1"/>
</dbReference>
<reference evidence="7 8" key="1">
    <citation type="submission" date="2018-12" db="EMBL/GenBank/DDBJ databases">
        <title>The whole draft genome of Streptomyce luteoverticillatus CGMCC 15060.</title>
        <authorList>
            <person name="Feng Z."/>
            <person name="Chen G."/>
            <person name="Zhang J."/>
            <person name="Zhu H."/>
            <person name="Yu X."/>
            <person name="Zhang W."/>
            <person name="Zhang X."/>
        </authorList>
    </citation>
    <scope>NUCLEOTIDE SEQUENCE [LARGE SCALE GENOMIC DNA]</scope>
    <source>
        <strain evidence="7 8">CGMCC 15060</strain>
    </source>
</reference>
<dbReference type="InterPro" id="IPR015797">
    <property type="entry name" value="NUDIX_hydrolase-like_dom_sf"/>
</dbReference>
<dbReference type="RefSeq" id="WP_126915123.1">
    <property type="nucleotide sequence ID" value="NZ_CP034587.1"/>
</dbReference>
<dbReference type="PANTHER" id="PTHR43046">
    <property type="entry name" value="GDP-MANNOSE MANNOSYL HYDROLASE"/>
    <property type="match status" value="1"/>
</dbReference>
<dbReference type="Pfam" id="PF00293">
    <property type="entry name" value="NUDIX"/>
    <property type="match status" value="1"/>
</dbReference>
<dbReference type="EMBL" id="CP034587">
    <property type="protein sequence ID" value="AZQ72604.1"/>
    <property type="molecule type" value="Genomic_DNA"/>
</dbReference>
<evidence type="ECO:0000313" key="8">
    <source>
        <dbReference type="Proteomes" id="UP000267900"/>
    </source>
</evidence>
<proteinExistence type="inferred from homology"/>
<keyword evidence="3 5" id="KW-0378">Hydrolase</keyword>
<accession>A0A3Q9G0C5</accession>
<evidence type="ECO:0000259" key="6">
    <source>
        <dbReference type="PROSITE" id="PS51462"/>
    </source>
</evidence>
<dbReference type="InterPro" id="IPR020084">
    <property type="entry name" value="NUDIX_hydrolase_CS"/>
</dbReference>
<evidence type="ECO:0000256" key="4">
    <source>
        <dbReference type="ARBA" id="ARBA00022842"/>
    </source>
</evidence>
<evidence type="ECO:0000256" key="3">
    <source>
        <dbReference type="ARBA" id="ARBA00022801"/>
    </source>
</evidence>
<dbReference type="PANTHER" id="PTHR43046:SF12">
    <property type="entry name" value="GDP-MANNOSE MANNOSYL HYDROLASE"/>
    <property type="match status" value="1"/>
</dbReference>
<gene>
    <name evidence="7" type="ORF">EKH77_16500</name>
</gene>
<name>A0A3Q9G0C5_STRLT</name>
<dbReference type="InterPro" id="IPR020476">
    <property type="entry name" value="Nudix_hydrolase"/>
</dbReference>
<dbReference type="GO" id="GO:0016787">
    <property type="term" value="F:hydrolase activity"/>
    <property type="evidence" value="ECO:0007669"/>
    <property type="project" value="UniProtKB-KW"/>
</dbReference>
<dbReference type="Proteomes" id="UP000267900">
    <property type="component" value="Chromosome"/>
</dbReference>
<organism evidence="7 8">
    <name type="scientific">Streptomyces luteoverticillatus</name>
    <name type="common">Streptoverticillium luteoverticillatus</name>
    <dbReference type="NCBI Taxonomy" id="66425"/>
    <lineage>
        <taxon>Bacteria</taxon>
        <taxon>Bacillati</taxon>
        <taxon>Actinomycetota</taxon>
        <taxon>Actinomycetes</taxon>
        <taxon>Kitasatosporales</taxon>
        <taxon>Streptomycetaceae</taxon>
        <taxon>Streptomyces</taxon>
    </lineage>
</organism>
<dbReference type="OrthoDB" id="4247482at2"/>
<evidence type="ECO:0000256" key="5">
    <source>
        <dbReference type="RuleBase" id="RU003476"/>
    </source>
</evidence>
<dbReference type="Gene3D" id="3.90.79.10">
    <property type="entry name" value="Nucleoside Triphosphate Pyrophosphohydrolase"/>
    <property type="match status" value="1"/>
</dbReference>
<evidence type="ECO:0000313" key="7">
    <source>
        <dbReference type="EMBL" id="AZQ72604.1"/>
    </source>
</evidence>
<dbReference type="AlphaFoldDB" id="A0A3Q9G0C5"/>
<dbReference type="InterPro" id="IPR000086">
    <property type="entry name" value="NUDIX_hydrolase_dom"/>
</dbReference>